<dbReference type="AlphaFoldDB" id="A0A3Q8SDB5"/>
<feature type="active site" description="Proton donor/acceptor" evidence="7">
    <location>
        <position position="283"/>
    </location>
</feature>
<evidence type="ECO:0000256" key="4">
    <source>
        <dbReference type="ARBA" id="ARBA00022801"/>
    </source>
</evidence>
<evidence type="ECO:0000256" key="2">
    <source>
        <dbReference type="ARBA" id="ARBA00005988"/>
    </source>
</evidence>
<dbReference type="CDD" id="cd06229">
    <property type="entry name" value="M14_Endopeptidase_I"/>
    <property type="match status" value="1"/>
</dbReference>
<dbReference type="InterPro" id="IPR000834">
    <property type="entry name" value="Peptidase_M14"/>
</dbReference>
<feature type="domain" description="Peptidase M14" evidence="8">
    <location>
        <begin position="16"/>
        <end position="313"/>
    </location>
</feature>
<organism evidence="9 10">
    <name type="scientific">Paenibacillus lentus</name>
    <dbReference type="NCBI Taxonomy" id="1338368"/>
    <lineage>
        <taxon>Bacteria</taxon>
        <taxon>Bacillati</taxon>
        <taxon>Bacillota</taxon>
        <taxon>Bacilli</taxon>
        <taxon>Bacillales</taxon>
        <taxon>Paenibacillaceae</taxon>
        <taxon>Paenibacillus</taxon>
    </lineage>
</organism>
<keyword evidence="3" id="KW-0645">Protease</keyword>
<protein>
    <submittedName>
        <fullName evidence="9">Peptidase M14</fullName>
    </submittedName>
</protein>
<dbReference type="Pfam" id="PF00246">
    <property type="entry name" value="Peptidase_M14"/>
    <property type="match status" value="1"/>
</dbReference>
<dbReference type="Gene3D" id="3.40.630.10">
    <property type="entry name" value="Zn peptidases"/>
    <property type="match status" value="1"/>
</dbReference>
<dbReference type="RefSeq" id="WP_125084202.1">
    <property type="nucleotide sequence ID" value="NZ_CP034248.1"/>
</dbReference>
<dbReference type="EMBL" id="CP034248">
    <property type="protein sequence ID" value="AZK48037.1"/>
    <property type="molecule type" value="Genomic_DNA"/>
</dbReference>
<dbReference type="GO" id="GO:0006508">
    <property type="term" value="P:proteolysis"/>
    <property type="evidence" value="ECO:0007669"/>
    <property type="project" value="UniProtKB-KW"/>
</dbReference>
<dbReference type="OrthoDB" id="9802862at2"/>
<dbReference type="GO" id="GO:0005615">
    <property type="term" value="C:extracellular space"/>
    <property type="evidence" value="ECO:0007669"/>
    <property type="project" value="TreeGrafter"/>
</dbReference>
<dbReference type="PRINTS" id="PR00765">
    <property type="entry name" value="CRBOXYPTASEA"/>
</dbReference>
<evidence type="ECO:0000256" key="7">
    <source>
        <dbReference type="PROSITE-ProRule" id="PRU01379"/>
    </source>
</evidence>
<dbReference type="PANTHER" id="PTHR11705">
    <property type="entry name" value="PROTEASE FAMILY M14 CARBOXYPEPTIDASE A,B"/>
    <property type="match status" value="1"/>
</dbReference>
<dbReference type="GO" id="GO:0008270">
    <property type="term" value="F:zinc ion binding"/>
    <property type="evidence" value="ECO:0007669"/>
    <property type="project" value="InterPro"/>
</dbReference>
<dbReference type="KEGG" id="plen:EIM92_19240"/>
<sequence>MASESSGQQPIVRVHDGYRYEDGIAHIGRLLERYSSLRRVEIGKSVLGKSIDAIVIGKGAECVHANASVHANEWITTPLLLRFIEQLAALYESVPGIEDHRHNSQVMKSLSDVLSDVTLWAVPMVNPDGMNLSQDGLWPGCPFRVQLMEWNSGQEDFSRWKANIRGVDLNDQFPAGWEEERLRRGVAAPASQDYGGEHPLCEPEAFALAALTRRISFSRVASLHTQGREIYWNYRNLEPAYSEGLARRLAKVSGYEAVKLMDSDAGYKDWFISEFRRPGFTIEAGEGVNPLPPEQFEQIYSEISLLLAAFIRG</sequence>
<name>A0A3Q8SDB5_9BACL</name>
<comment type="similarity">
    <text evidence="2 7">Belongs to the peptidase M14 family.</text>
</comment>
<keyword evidence="6" id="KW-0482">Metalloprotease</keyword>
<evidence type="ECO:0000259" key="8">
    <source>
        <dbReference type="PROSITE" id="PS52035"/>
    </source>
</evidence>
<evidence type="ECO:0000256" key="1">
    <source>
        <dbReference type="ARBA" id="ARBA00001947"/>
    </source>
</evidence>
<gene>
    <name evidence="9" type="ORF">EIM92_19240</name>
</gene>
<evidence type="ECO:0000313" key="9">
    <source>
        <dbReference type="EMBL" id="AZK48037.1"/>
    </source>
</evidence>
<accession>A0A3Q8SDB5</accession>
<evidence type="ECO:0000256" key="3">
    <source>
        <dbReference type="ARBA" id="ARBA00022670"/>
    </source>
</evidence>
<dbReference type="PROSITE" id="PS52035">
    <property type="entry name" value="PEPTIDASE_M14"/>
    <property type="match status" value="1"/>
</dbReference>
<proteinExistence type="inferred from homology"/>
<evidence type="ECO:0000256" key="6">
    <source>
        <dbReference type="ARBA" id="ARBA00023049"/>
    </source>
</evidence>
<dbReference type="SMART" id="SM00631">
    <property type="entry name" value="Zn_pept"/>
    <property type="match status" value="1"/>
</dbReference>
<dbReference type="InterPro" id="IPR034274">
    <property type="entry name" value="ENP1_M14_CPD"/>
</dbReference>
<dbReference type="GO" id="GO:0004181">
    <property type="term" value="F:metallocarboxypeptidase activity"/>
    <property type="evidence" value="ECO:0007669"/>
    <property type="project" value="InterPro"/>
</dbReference>
<evidence type="ECO:0000256" key="5">
    <source>
        <dbReference type="ARBA" id="ARBA00022833"/>
    </source>
</evidence>
<evidence type="ECO:0000313" key="10">
    <source>
        <dbReference type="Proteomes" id="UP000273145"/>
    </source>
</evidence>
<reference evidence="9 10" key="1">
    <citation type="submission" date="2018-11" db="EMBL/GenBank/DDBJ databases">
        <title>Genome sequencing of Paenibacillus lentus DSM25539(T).</title>
        <authorList>
            <person name="Kook J.-K."/>
            <person name="Park S.-N."/>
            <person name="Lim Y.K."/>
        </authorList>
    </citation>
    <scope>NUCLEOTIDE SEQUENCE [LARGE SCALE GENOMIC DNA]</scope>
    <source>
        <strain evidence="9 10">DSM 25539</strain>
    </source>
</reference>
<keyword evidence="10" id="KW-1185">Reference proteome</keyword>
<dbReference type="PANTHER" id="PTHR11705:SF143">
    <property type="entry name" value="SLL0236 PROTEIN"/>
    <property type="match status" value="1"/>
</dbReference>
<dbReference type="Proteomes" id="UP000273145">
    <property type="component" value="Chromosome"/>
</dbReference>
<keyword evidence="4" id="KW-0378">Hydrolase</keyword>
<dbReference type="SUPFAM" id="SSF53187">
    <property type="entry name" value="Zn-dependent exopeptidases"/>
    <property type="match status" value="1"/>
</dbReference>
<keyword evidence="5" id="KW-0862">Zinc</keyword>
<comment type="cofactor">
    <cofactor evidence="1">
        <name>Zn(2+)</name>
        <dbReference type="ChEBI" id="CHEBI:29105"/>
    </cofactor>
</comment>